<evidence type="ECO:0000256" key="8">
    <source>
        <dbReference type="ARBA" id="ARBA00022927"/>
    </source>
</evidence>
<keyword evidence="6" id="KW-0812">Transmembrane</keyword>
<dbReference type="InterPro" id="IPR045584">
    <property type="entry name" value="Pilin-like"/>
</dbReference>
<comment type="similarity">
    <text evidence="3">Belongs to the autotransporter-2 (AT-2) (TC 1.B.40) family.</text>
</comment>
<dbReference type="InterPro" id="IPR008640">
    <property type="entry name" value="Adhesin_Head_dom"/>
</dbReference>
<dbReference type="GO" id="GO:0015031">
    <property type="term" value="P:protein transport"/>
    <property type="evidence" value="ECO:0007669"/>
    <property type="project" value="UniProtKB-KW"/>
</dbReference>
<evidence type="ECO:0008006" key="16">
    <source>
        <dbReference type="Google" id="ProtNLM"/>
    </source>
</evidence>
<dbReference type="EMBL" id="QQTP01000039">
    <property type="protein sequence ID" value="RDJ19613.1"/>
    <property type="molecule type" value="Genomic_DNA"/>
</dbReference>
<feature type="non-terminal residue" evidence="14">
    <location>
        <position position="1"/>
    </location>
</feature>
<keyword evidence="5" id="KW-1134">Transmembrane beta strand</keyword>
<comment type="caution">
    <text evidence="14">The sequence shown here is derived from an EMBL/GenBank/DDBJ whole genome shotgun (WGS) entry which is preliminary data.</text>
</comment>
<proteinExistence type="inferred from homology"/>
<evidence type="ECO:0000259" key="11">
    <source>
        <dbReference type="Pfam" id="PF03895"/>
    </source>
</evidence>
<dbReference type="GO" id="GO:0009986">
    <property type="term" value="C:cell surface"/>
    <property type="evidence" value="ECO:0007669"/>
    <property type="project" value="UniProtKB-SubCell"/>
</dbReference>
<sequence>GAGSTASGNGSTAVGFGATASNAGDVALGSGSVTAGPNPTSGATIPTGGGNSIVLTGFAGTNPTSVVSVGSVGNERQVTNVAAGQITSTSTDAVNGSQLYALGNVVNTAVNGGGIKYFHANSTAADSTAAGAESVAIGPQANSGGTNSVAMGNGANTSANNAMALGAGSSANLANSVAVGTGSKTTASSDTAGNASVGVFNNAGAQAAGSGNVFSVGAVGAERQVQNVAAGAVTATSTDAVNGSQLYSVASNVGMTSPTYKLNGSTKNYTNVLSGVQDIANGAAGPLQYTTPGTPSNDLQLVGTGGPVVLHNVAPGEISATSTQAINGSQLYALGTKIDNSVQYSTTQANTVVFNSPTNGGNVGAPVTLTNVAPGAVTPTSTDAINGSQLYQTNQAINNLAAYTTEQIRKNEKIASAGTASALAASGLRYDDRPGRTSIAGAVGYYRSQLGVAFGAGYTSQNGRVRVNAAVTIAPTLNKPEIGAVVGASFSLD</sequence>
<gene>
    <name evidence="14" type="ORF">DWE98_28900</name>
</gene>
<dbReference type="SUPFAM" id="SSF101967">
    <property type="entry name" value="Adhesin YadA, collagen-binding domain"/>
    <property type="match status" value="3"/>
</dbReference>
<evidence type="ECO:0000256" key="10">
    <source>
        <dbReference type="ARBA" id="ARBA00023237"/>
    </source>
</evidence>
<dbReference type="Pfam" id="PF03895">
    <property type="entry name" value="YadA_anchor"/>
    <property type="match status" value="1"/>
</dbReference>
<name>A0A370KX96_9HYPH</name>
<dbReference type="Pfam" id="PF05658">
    <property type="entry name" value="YadA_head"/>
    <property type="match status" value="3"/>
</dbReference>
<feature type="domain" description="Trimeric autotransporter adhesin YadA-like C-terminal membrane anchor" evidence="11">
    <location>
        <begin position="430"/>
        <end position="491"/>
    </location>
</feature>
<keyword evidence="10" id="KW-0998">Cell outer membrane</keyword>
<dbReference type="Proteomes" id="UP000255207">
    <property type="component" value="Unassembled WGS sequence"/>
</dbReference>
<feature type="domain" description="Trimeric autotransporter adhesin YadA-like stalk" evidence="13">
    <location>
        <begin position="369"/>
        <end position="402"/>
    </location>
</feature>
<accession>A0A370KX96</accession>
<keyword evidence="8" id="KW-0653">Protein transport</keyword>
<evidence type="ECO:0000313" key="15">
    <source>
        <dbReference type="Proteomes" id="UP000255207"/>
    </source>
</evidence>
<comment type="subcellular location">
    <subcellularLocation>
        <location evidence="2">Cell outer membrane</location>
    </subcellularLocation>
    <subcellularLocation>
        <location evidence="1">Cell surface</location>
    </subcellularLocation>
</comment>
<evidence type="ECO:0000256" key="5">
    <source>
        <dbReference type="ARBA" id="ARBA00022452"/>
    </source>
</evidence>
<feature type="domain" description="Trimeric autotransporter adhesin YadA-like stalk" evidence="13">
    <location>
        <begin position="311"/>
        <end position="350"/>
    </location>
</feature>
<evidence type="ECO:0000259" key="13">
    <source>
        <dbReference type="Pfam" id="PF05662"/>
    </source>
</evidence>
<reference evidence="15" key="1">
    <citation type="submission" date="2018-07" db="EMBL/GenBank/DDBJ databases">
        <authorList>
            <person name="Safronova V.I."/>
            <person name="Chirak E.R."/>
            <person name="Sazanova A.L."/>
        </authorList>
    </citation>
    <scope>NUCLEOTIDE SEQUENCE [LARGE SCALE GENOMIC DNA]</scope>
    <source>
        <strain evidence="15">RCAM04685</strain>
    </source>
</reference>
<keyword evidence="15" id="KW-1185">Reference proteome</keyword>
<dbReference type="SUPFAM" id="SSF54523">
    <property type="entry name" value="Pili subunits"/>
    <property type="match status" value="1"/>
</dbReference>
<evidence type="ECO:0000259" key="12">
    <source>
        <dbReference type="Pfam" id="PF05658"/>
    </source>
</evidence>
<dbReference type="RefSeq" id="WP_181832930.1">
    <property type="nucleotide sequence ID" value="NZ_QQTO01000025.1"/>
</dbReference>
<evidence type="ECO:0000256" key="6">
    <source>
        <dbReference type="ARBA" id="ARBA00022692"/>
    </source>
</evidence>
<dbReference type="AlphaFoldDB" id="A0A370KX96"/>
<dbReference type="InterPro" id="IPR008635">
    <property type="entry name" value="Coiled_stalk_dom"/>
</dbReference>
<keyword evidence="9" id="KW-0472">Membrane</keyword>
<protein>
    <recommendedName>
        <fullName evidence="16">Calcium-binding protein</fullName>
    </recommendedName>
</protein>
<evidence type="ECO:0000256" key="9">
    <source>
        <dbReference type="ARBA" id="ARBA00023136"/>
    </source>
</evidence>
<evidence type="ECO:0000256" key="3">
    <source>
        <dbReference type="ARBA" id="ARBA00005848"/>
    </source>
</evidence>
<evidence type="ECO:0000256" key="7">
    <source>
        <dbReference type="ARBA" id="ARBA00022729"/>
    </source>
</evidence>
<feature type="domain" description="Trimeric autotransporter adhesin YadA-like head" evidence="12">
    <location>
        <begin position="158"/>
        <end position="183"/>
    </location>
</feature>
<keyword evidence="7" id="KW-0732">Signal</keyword>
<evidence type="ECO:0000256" key="1">
    <source>
        <dbReference type="ARBA" id="ARBA00004241"/>
    </source>
</evidence>
<feature type="domain" description="Trimeric autotransporter adhesin YadA-like stalk" evidence="13">
    <location>
        <begin position="224"/>
        <end position="257"/>
    </location>
</feature>
<dbReference type="Gene3D" id="2.150.10.10">
    <property type="entry name" value="Serralysin-like metalloprotease, C-terminal"/>
    <property type="match status" value="5"/>
</dbReference>
<feature type="domain" description="Trimeric autotransporter adhesin YadA-like stalk" evidence="13">
    <location>
        <begin position="77"/>
        <end position="112"/>
    </location>
</feature>
<evidence type="ECO:0000256" key="2">
    <source>
        <dbReference type="ARBA" id="ARBA00004442"/>
    </source>
</evidence>
<keyword evidence="4" id="KW-0813">Transport</keyword>
<evidence type="ECO:0000256" key="4">
    <source>
        <dbReference type="ARBA" id="ARBA00022448"/>
    </source>
</evidence>
<dbReference type="Pfam" id="PF05662">
    <property type="entry name" value="YadA_stalk"/>
    <property type="match status" value="4"/>
</dbReference>
<dbReference type="GO" id="GO:0009279">
    <property type="term" value="C:cell outer membrane"/>
    <property type="evidence" value="ECO:0007669"/>
    <property type="project" value="UniProtKB-SubCell"/>
</dbReference>
<organism evidence="14 15">
    <name type="scientific">Bosea caraganae</name>
    <dbReference type="NCBI Taxonomy" id="2763117"/>
    <lineage>
        <taxon>Bacteria</taxon>
        <taxon>Pseudomonadati</taxon>
        <taxon>Pseudomonadota</taxon>
        <taxon>Alphaproteobacteria</taxon>
        <taxon>Hyphomicrobiales</taxon>
        <taxon>Boseaceae</taxon>
        <taxon>Bosea</taxon>
    </lineage>
</organism>
<dbReference type="Gene3D" id="3.30.1300.30">
    <property type="entry name" value="GSPII I/J protein-like"/>
    <property type="match status" value="1"/>
</dbReference>
<feature type="domain" description="Trimeric autotransporter adhesin YadA-like head" evidence="12">
    <location>
        <begin position="129"/>
        <end position="155"/>
    </location>
</feature>
<dbReference type="InterPro" id="IPR011049">
    <property type="entry name" value="Serralysin-like_metalloprot_C"/>
</dbReference>
<dbReference type="InterPro" id="IPR005594">
    <property type="entry name" value="YadA_C"/>
</dbReference>
<feature type="domain" description="Trimeric autotransporter adhesin YadA-like head" evidence="12">
    <location>
        <begin position="6"/>
        <end position="32"/>
    </location>
</feature>
<evidence type="ECO:0000313" key="14">
    <source>
        <dbReference type="EMBL" id="RDJ19613.1"/>
    </source>
</evidence>